<organism evidence="24">
    <name type="scientific">Taenia asiatica</name>
    <name type="common">Asian tapeworm</name>
    <dbReference type="NCBI Taxonomy" id="60517"/>
    <lineage>
        <taxon>Eukaryota</taxon>
        <taxon>Metazoa</taxon>
        <taxon>Spiralia</taxon>
        <taxon>Lophotrochozoa</taxon>
        <taxon>Platyhelminthes</taxon>
        <taxon>Cestoda</taxon>
        <taxon>Eucestoda</taxon>
        <taxon>Cyclophyllidea</taxon>
        <taxon>Taeniidae</taxon>
        <taxon>Taenia</taxon>
    </lineage>
</organism>
<dbReference type="GO" id="GO:0030145">
    <property type="term" value="F:manganese ion binding"/>
    <property type="evidence" value="ECO:0007669"/>
    <property type="project" value="InterPro"/>
</dbReference>
<evidence type="ECO:0000256" key="14">
    <source>
        <dbReference type="ARBA" id="ARBA00023204"/>
    </source>
</evidence>
<dbReference type="GO" id="GO:0004520">
    <property type="term" value="F:DNA endonuclease activity"/>
    <property type="evidence" value="ECO:0007669"/>
    <property type="project" value="InterPro"/>
</dbReference>
<dbReference type="Gene3D" id="3.40.50.300">
    <property type="entry name" value="P-loop containing nucleotide triphosphate hydrolases"/>
    <property type="match status" value="1"/>
</dbReference>
<evidence type="ECO:0000256" key="2">
    <source>
        <dbReference type="ARBA" id="ARBA00004123"/>
    </source>
</evidence>
<dbReference type="GO" id="GO:0005811">
    <property type="term" value="C:lipid droplet"/>
    <property type="evidence" value="ECO:0007669"/>
    <property type="project" value="TreeGrafter"/>
</dbReference>
<dbReference type="GO" id="GO:0140042">
    <property type="term" value="P:lipid droplet formation"/>
    <property type="evidence" value="ECO:0007669"/>
    <property type="project" value="TreeGrafter"/>
</dbReference>
<dbReference type="SUPFAM" id="SSF56300">
    <property type="entry name" value="Metallo-dependent phosphatases"/>
    <property type="match status" value="1"/>
</dbReference>
<dbReference type="InterPro" id="IPR000306">
    <property type="entry name" value="Znf_FYVE"/>
</dbReference>
<dbReference type="GO" id="GO:0006302">
    <property type="term" value="P:double-strand break repair"/>
    <property type="evidence" value="ECO:0007669"/>
    <property type="project" value="InterPro"/>
</dbReference>
<dbReference type="NCBIfam" id="TIGR00583">
    <property type="entry name" value="mre11"/>
    <property type="match status" value="1"/>
</dbReference>
<dbReference type="GO" id="GO:0005547">
    <property type="term" value="F:phosphatidylinositol-3,4,5-trisphosphate binding"/>
    <property type="evidence" value="ECO:0007669"/>
    <property type="project" value="TreeGrafter"/>
</dbReference>
<protein>
    <submittedName>
        <fullName evidence="24">Zinc finger FYVE domain-containing protein 1-like</fullName>
    </submittedName>
</protein>
<keyword evidence="16 19" id="KW-0539">Nucleus</keyword>
<keyword evidence="14 19" id="KW-0234">DNA repair</keyword>
<dbReference type="InterPro" id="IPR004843">
    <property type="entry name" value="Calcineurin-like_PHP"/>
</dbReference>
<feature type="compositionally biased region" description="Polar residues" evidence="20">
    <location>
        <begin position="1247"/>
        <end position="1272"/>
    </location>
</feature>
<keyword evidence="15 19" id="KW-0464">Manganese</keyword>
<dbReference type="GO" id="GO:0008296">
    <property type="term" value="F:3'-5'-DNA exonuclease activity"/>
    <property type="evidence" value="ECO:0007669"/>
    <property type="project" value="InterPro"/>
</dbReference>
<dbReference type="InterPro" id="IPR041796">
    <property type="entry name" value="Mre11_N"/>
</dbReference>
<feature type="region of interest" description="Disordered" evidence="20">
    <location>
        <begin position="1238"/>
        <end position="1272"/>
    </location>
</feature>
<evidence type="ECO:0000256" key="11">
    <source>
        <dbReference type="ARBA" id="ARBA00022801"/>
    </source>
</evidence>
<evidence type="ECO:0000256" key="3">
    <source>
        <dbReference type="ARBA" id="ARBA00004286"/>
    </source>
</evidence>
<dbReference type="GO" id="GO:0005694">
    <property type="term" value="C:chromosome"/>
    <property type="evidence" value="ECO:0007669"/>
    <property type="project" value="UniProtKB-SubCell"/>
</dbReference>
<dbReference type="GO" id="GO:0008270">
    <property type="term" value="F:zinc ion binding"/>
    <property type="evidence" value="ECO:0007669"/>
    <property type="project" value="UniProtKB-KW"/>
</dbReference>
<evidence type="ECO:0000256" key="20">
    <source>
        <dbReference type="SAM" id="MobiDB-lite"/>
    </source>
</evidence>
<dbReference type="CDD" id="cd00840">
    <property type="entry name" value="MPP_Mre11_N"/>
    <property type="match status" value="1"/>
</dbReference>
<dbReference type="SMART" id="SM01347">
    <property type="entry name" value="Mre11_DNA_bind"/>
    <property type="match status" value="1"/>
</dbReference>
<evidence type="ECO:0000256" key="13">
    <source>
        <dbReference type="ARBA" id="ARBA00022839"/>
    </source>
</evidence>
<keyword evidence="5" id="KW-0158">Chromosome</keyword>
<keyword evidence="9 19" id="KW-0227">DNA damage</keyword>
<dbReference type="InterPro" id="IPR042427">
    <property type="entry name" value="ZFYV1"/>
</dbReference>
<evidence type="ECO:0000256" key="5">
    <source>
        <dbReference type="ARBA" id="ARBA00022454"/>
    </source>
</evidence>
<reference evidence="24" key="1">
    <citation type="submission" date="2016-03" db="UniProtKB">
        <authorList>
            <consortium name="WormBaseParasite"/>
        </authorList>
    </citation>
    <scope>IDENTIFICATION</scope>
</reference>
<evidence type="ECO:0000256" key="4">
    <source>
        <dbReference type="ARBA" id="ARBA00009028"/>
    </source>
</evidence>
<feature type="domain" description="FYVE-type" evidence="21">
    <location>
        <begin position="643"/>
        <end position="687"/>
    </location>
</feature>
<keyword evidence="17 19" id="KW-0469">Meiosis</keyword>
<dbReference type="Pfam" id="PF01363">
    <property type="entry name" value="FYVE"/>
    <property type="match status" value="2"/>
</dbReference>
<dbReference type="PANTHER" id="PTHR46624">
    <property type="entry name" value="AGAP002036-PA"/>
    <property type="match status" value="1"/>
</dbReference>
<keyword evidence="8 19" id="KW-0255">Endonuclease</keyword>
<dbReference type="Gene3D" id="3.30.40.10">
    <property type="entry name" value="Zinc/RING finger domain, C3HC4 (zinc finger)"/>
    <property type="match status" value="2"/>
</dbReference>
<feature type="compositionally biased region" description="Low complexity" evidence="20">
    <location>
        <begin position="594"/>
        <end position="605"/>
    </location>
</feature>
<evidence type="ECO:0000256" key="19">
    <source>
        <dbReference type="RuleBase" id="RU003447"/>
    </source>
</evidence>
<feature type="domain" description="FYVE-type" evidence="21">
    <location>
        <begin position="485"/>
        <end position="576"/>
    </location>
</feature>
<dbReference type="SUPFAM" id="SSF52540">
    <property type="entry name" value="P-loop containing nucleoside triphosphate hydrolases"/>
    <property type="match status" value="1"/>
</dbReference>
<dbReference type="InterPro" id="IPR017455">
    <property type="entry name" value="Znf_FYVE-rel"/>
</dbReference>
<dbReference type="InterPro" id="IPR003701">
    <property type="entry name" value="Mre11"/>
</dbReference>
<keyword evidence="12" id="KW-0862">Zinc</keyword>
<evidence type="ECO:0000256" key="12">
    <source>
        <dbReference type="ARBA" id="ARBA00022833"/>
    </source>
</evidence>
<dbReference type="InterPro" id="IPR029052">
    <property type="entry name" value="Metallo-depent_PP-like"/>
</dbReference>
<dbReference type="PANTHER" id="PTHR46624:SF4">
    <property type="entry name" value="FYVE-TYPE DOMAIN-CONTAINING PROTEIN"/>
    <property type="match status" value="1"/>
</dbReference>
<evidence type="ECO:0000256" key="1">
    <source>
        <dbReference type="ARBA" id="ARBA00001936"/>
    </source>
</evidence>
<comment type="cofactor">
    <cofactor evidence="1">
        <name>Mn(2+)</name>
        <dbReference type="ChEBI" id="CHEBI:29035"/>
    </cofactor>
</comment>
<dbReference type="SUPFAM" id="SSF57903">
    <property type="entry name" value="FYVE/PHD zinc finger"/>
    <property type="match status" value="2"/>
</dbReference>
<evidence type="ECO:0000256" key="7">
    <source>
        <dbReference type="ARBA" id="ARBA00022723"/>
    </source>
</evidence>
<dbReference type="InterPro" id="IPR038487">
    <property type="entry name" value="Mre11_capping_dom"/>
</dbReference>
<evidence type="ECO:0000256" key="8">
    <source>
        <dbReference type="ARBA" id="ARBA00022759"/>
    </source>
</evidence>
<dbReference type="OrthoDB" id="68108at2759"/>
<dbReference type="InterPro" id="IPR013083">
    <property type="entry name" value="Znf_RING/FYVE/PHD"/>
</dbReference>
<comment type="similarity">
    <text evidence="4 19">Belongs to the MRE11/RAD32 family.</text>
</comment>
<dbReference type="InterPro" id="IPR027417">
    <property type="entry name" value="P-loop_NTPase"/>
</dbReference>
<keyword evidence="10 18" id="KW-0863">Zinc-finger</keyword>
<keyword evidence="7" id="KW-0479">Metal-binding</keyword>
<keyword evidence="13 19" id="KW-0269">Exonuclease</keyword>
<dbReference type="GO" id="GO:0043325">
    <property type="term" value="F:phosphatidylinositol-3,4-bisphosphate binding"/>
    <property type="evidence" value="ECO:0007669"/>
    <property type="project" value="TreeGrafter"/>
</dbReference>
<dbReference type="GO" id="GO:0051321">
    <property type="term" value="P:meiotic cell cycle"/>
    <property type="evidence" value="ECO:0007669"/>
    <property type="project" value="UniProtKB-KW"/>
</dbReference>
<accession>A0A0R3W9K5</accession>
<reference evidence="22 23" key="2">
    <citation type="submission" date="2018-11" db="EMBL/GenBank/DDBJ databases">
        <authorList>
            <consortium name="Pathogen Informatics"/>
        </authorList>
    </citation>
    <scope>NUCLEOTIDE SEQUENCE [LARGE SCALE GENOMIC DNA]</scope>
</reference>
<name>A0A0R3W9K5_TAEAS</name>
<evidence type="ECO:0000256" key="9">
    <source>
        <dbReference type="ARBA" id="ARBA00022763"/>
    </source>
</evidence>
<evidence type="ECO:0000256" key="10">
    <source>
        <dbReference type="ARBA" id="ARBA00022771"/>
    </source>
</evidence>
<dbReference type="PROSITE" id="PS50178">
    <property type="entry name" value="ZF_FYVE"/>
    <property type="match status" value="2"/>
</dbReference>
<evidence type="ECO:0000256" key="17">
    <source>
        <dbReference type="ARBA" id="ARBA00023254"/>
    </source>
</evidence>
<dbReference type="InterPro" id="IPR011011">
    <property type="entry name" value="Znf_FYVE_PHD"/>
</dbReference>
<evidence type="ECO:0000256" key="16">
    <source>
        <dbReference type="ARBA" id="ARBA00023242"/>
    </source>
</evidence>
<evidence type="ECO:0000259" key="21">
    <source>
        <dbReference type="PROSITE" id="PS50178"/>
    </source>
</evidence>
<keyword evidence="23" id="KW-1185">Reference proteome</keyword>
<dbReference type="InterPro" id="IPR007281">
    <property type="entry name" value="Mre11_DNA-bd"/>
</dbReference>
<dbReference type="EMBL" id="UYRS01018580">
    <property type="protein sequence ID" value="VDK37935.1"/>
    <property type="molecule type" value="Genomic_DNA"/>
</dbReference>
<dbReference type="WBParaSite" id="TASK_0000714201-mRNA-1">
    <property type="protein sequence ID" value="TASK_0000714201-mRNA-1"/>
    <property type="gene ID" value="TASK_0000714201"/>
</dbReference>
<proteinExistence type="inferred from homology"/>
<dbReference type="SMART" id="SM00064">
    <property type="entry name" value="FYVE"/>
    <property type="match status" value="2"/>
</dbReference>
<evidence type="ECO:0000256" key="15">
    <source>
        <dbReference type="ARBA" id="ARBA00023211"/>
    </source>
</evidence>
<evidence type="ECO:0000256" key="18">
    <source>
        <dbReference type="PROSITE-ProRule" id="PRU00091"/>
    </source>
</evidence>
<feature type="compositionally biased region" description="Polar residues" evidence="20">
    <location>
        <begin position="575"/>
        <end position="592"/>
    </location>
</feature>
<dbReference type="GO" id="GO:0005545">
    <property type="term" value="F:1-phosphatidylinositol binding"/>
    <property type="evidence" value="ECO:0007669"/>
    <property type="project" value="TreeGrafter"/>
</dbReference>
<evidence type="ECO:0000313" key="22">
    <source>
        <dbReference type="EMBL" id="VDK37935.1"/>
    </source>
</evidence>
<dbReference type="Proteomes" id="UP000282613">
    <property type="component" value="Unassembled WGS sequence"/>
</dbReference>
<comment type="subcellular location">
    <subcellularLocation>
        <location evidence="3">Chromosome</location>
    </subcellularLocation>
    <subcellularLocation>
        <location evidence="2">Nucleus</location>
    </subcellularLocation>
</comment>
<keyword evidence="11 19" id="KW-0378">Hydrolase</keyword>
<dbReference type="GO" id="GO:0032266">
    <property type="term" value="F:phosphatidylinositol-3-phosphate binding"/>
    <property type="evidence" value="ECO:0007669"/>
    <property type="project" value="TreeGrafter"/>
</dbReference>
<dbReference type="GO" id="GO:0030870">
    <property type="term" value="C:Mre11 complex"/>
    <property type="evidence" value="ECO:0007669"/>
    <property type="project" value="InterPro"/>
</dbReference>
<evidence type="ECO:0000313" key="23">
    <source>
        <dbReference type="Proteomes" id="UP000282613"/>
    </source>
</evidence>
<evidence type="ECO:0000256" key="6">
    <source>
        <dbReference type="ARBA" id="ARBA00022722"/>
    </source>
</evidence>
<gene>
    <name evidence="22" type="ORF">TASK_LOCUS7143</name>
</gene>
<keyword evidence="6 19" id="KW-0540">Nuclease</keyword>
<dbReference type="Gene3D" id="3.60.21.10">
    <property type="match status" value="1"/>
</dbReference>
<dbReference type="STRING" id="60517.A0A0R3W9K5"/>
<dbReference type="Pfam" id="PF00149">
    <property type="entry name" value="Metallophos"/>
    <property type="match status" value="1"/>
</dbReference>
<dbReference type="FunFam" id="3.60.21.10:FF:000011">
    <property type="entry name" value="Double-strand break repair protein"/>
    <property type="match status" value="1"/>
</dbReference>
<sequence length="1392" mass="153601">MTCALPDPDQDALMEEAPSEHDVTPPKSVKIIDAGENFLFNDSSALARALGCPLEMRLKTLAIVGNTGDGKSHTLNRAFCLEGAGDGGEDVFFTSSSQCNCTLGVWAAFEPQRGYLLLDTEGLLGASVNPNRQRRLLLKVFAVADVVVYRSMSDRLHTDMFTFLADASDAFVRHFQPHLEALAQQHDLPWSARQLGPAVLIFQETRHTLPLVDNADGTAFLKERFASIHRNVDAFSTLRYVGIQTTSGSTDFTPFVRVADELMSETSVRAPRRLEHIFRALLGLSQHFANDLPDAAATAATSLTFVEEYFTCPARCTVCHARCELGVNHTGRPHQSRTRDLGDGCEYSPLLQNKIYYCKRCYAMGRTIVLVPKALEERENAVTGVMKYLWWGYVLSCPHHGVVYRSRAHWSGNPPPEDSPLVHWQVVHLWPGETSLLQGAHPFGQLVVDGLTSVSEQVSQLAGPPTRLLGDFIADTVAPAYWQPNSQITNCSCCGFLFPTSAGSNSNSFDSSSSTRCVATTVAAKVSPTDDAEKHHCRACGRGVCDSCSKQRAPVPDRGYVEVAVRICDRCYASRTHSTGGSSASTMPSRYSGSPDTSRSNSGTSSRRVFELLSATAGYIAPVFSTPKQLVKAAVRPEYWQPDEECTRCALCGAAFGARLSIHHCRACGRGVCAACSSRRQPVPNRGLDWPNHNPNTFIVFDQDPSNTLRILLTSDNHVGYMEKDGIRGSDTFRTLEEILCLGQQHKVDFILQGGDLFHEVRPSISCLNKVLRLFRTHCMDESPVRFELLSDPTVTFANTAHPGVNYLDPNFNIGLPIFAIHGNHDDPSGLGNVCPPDLLHTCGFINLFGKYNCVEELEVSPLLFRKGSTNLAIYGIGAVREERLHRLFRDNKVTFLRPDHGNWFSLAMIHQNRVRHGTTGYLPENFLPSFLDLVVWGHEHSCQIDPEWNATGNFYVIQPGSSVATSLREGEAIEKCVGLLEIRGMEFKLTKLPLRSVRRFVFEDLVLEDELPEVDANAPNASMCVEQLCTARIQEAIKQAPMLTTESCQLEGTLKTEKDASGAMKFGPPPEPLVRLRVDTSGGFERFSALRFGQKFVGRVANPKDLITFTTKRDTTACRGVSNITTTLSQSEMAINPIKEPGGFSVNDVEFFISRYFASNSEIRLELLTEVEMATALHHFVIGADSEAIHTTVERAMAQTRDHLAEVRCGEEEIISEVVRFANSRRKVEVDTNAANGDKEPIHETMPSTPITDANSAKTEPTVEVSSGPSISSCRRLEQAIGPFVISPLDESRGETEDQVLLNIIEEGPDDNENAFRTGSSRLTSSACPISEKHASASHDEKEVDVVEFGVRNYTPRIRRLPTSVLFLPWGWCVVGARRVVALVDSKRSFR</sequence>
<dbReference type="Gene3D" id="3.30.110.110">
    <property type="entry name" value="Mre11, capping domain"/>
    <property type="match status" value="1"/>
</dbReference>
<evidence type="ECO:0000313" key="24">
    <source>
        <dbReference type="WBParaSite" id="TASK_0000714201-mRNA-1"/>
    </source>
</evidence>
<feature type="region of interest" description="Disordered" evidence="20">
    <location>
        <begin position="575"/>
        <end position="605"/>
    </location>
</feature>
<dbReference type="Pfam" id="PF04152">
    <property type="entry name" value="Mre11_DNA_bind"/>
    <property type="match status" value="1"/>
</dbReference>